<protein>
    <submittedName>
        <fullName evidence="2">Serine/threonine protein phosphatase</fullName>
    </submittedName>
</protein>
<keyword evidence="1" id="KW-0472">Membrane</keyword>
<organism evidence="2 3">
    <name type="scientific">Xanthomonas arboricola pv. guizotiae</name>
    <dbReference type="NCBI Taxonomy" id="487867"/>
    <lineage>
        <taxon>Bacteria</taxon>
        <taxon>Pseudomonadati</taxon>
        <taxon>Pseudomonadota</taxon>
        <taxon>Gammaproteobacteria</taxon>
        <taxon>Lysobacterales</taxon>
        <taxon>Lysobacteraceae</taxon>
        <taxon>Xanthomonas</taxon>
    </lineage>
</organism>
<keyword evidence="1" id="KW-0812">Transmembrane</keyword>
<feature type="transmembrane region" description="Helical" evidence="1">
    <location>
        <begin position="225"/>
        <end position="249"/>
    </location>
</feature>
<dbReference type="SUPFAM" id="SSF56112">
    <property type="entry name" value="Protein kinase-like (PK-like)"/>
    <property type="match status" value="1"/>
</dbReference>
<comment type="caution">
    <text evidence="2">The sequence shown here is derived from an EMBL/GenBank/DDBJ whole genome shotgun (WGS) entry which is preliminary data.</text>
</comment>
<name>A0A2S6ZZD5_9XANT</name>
<dbReference type="EMBL" id="MDSL01000024">
    <property type="protein sequence ID" value="PPT98597.1"/>
    <property type="molecule type" value="Genomic_DNA"/>
</dbReference>
<reference evidence="2 3" key="1">
    <citation type="submission" date="2016-08" db="EMBL/GenBank/DDBJ databases">
        <title>Evolution of the type three secretion system and type three effector repertoires in Xanthomonas.</title>
        <authorList>
            <person name="Merda D."/>
            <person name="Briand M."/>
            <person name="Bosis E."/>
            <person name="Rousseau C."/>
            <person name="Portier P."/>
            <person name="Jacques M.-A."/>
            <person name="Fischer-Le Saux M."/>
        </authorList>
    </citation>
    <scope>NUCLEOTIDE SEQUENCE [LARGE SCALE GENOMIC DNA]</scope>
    <source>
        <strain evidence="2 3">CFBP 7409</strain>
    </source>
</reference>
<dbReference type="Proteomes" id="UP000238049">
    <property type="component" value="Unassembled WGS sequence"/>
</dbReference>
<sequence length="260" mass="28064">MAEPIVIAGQRVWLKQYRRDSRAVSLGALNFVARRCGLDALRPPPHRGGDAARDLEARRLGELQAQAVNVPRVVGCGQAALVLSDNGRSFASCLREADAPERDRLIALAVAAIADAHRDGAYFGQPLPRNMTFDGQAVGFIDFEEDPLEVMDLAQAQARDWLVFGYGVAKYYRGRREVLQRLMTGAFDAAGPAVAAHAHVVTGRLQRFAQLTGRLGRSAGALARAILAIHAATSLAVVLVLVMCVDWLADGEMDLLNALL</sequence>
<evidence type="ECO:0000256" key="1">
    <source>
        <dbReference type="SAM" id="Phobius"/>
    </source>
</evidence>
<gene>
    <name evidence="2" type="ORF">XarbCFBP7409_12490</name>
</gene>
<keyword evidence="1" id="KW-1133">Transmembrane helix</keyword>
<evidence type="ECO:0000313" key="2">
    <source>
        <dbReference type="EMBL" id="PPT98597.1"/>
    </source>
</evidence>
<evidence type="ECO:0000313" key="3">
    <source>
        <dbReference type="Proteomes" id="UP000238049"/>
    </source>
</evidence>
<dbReference type="InterPro" id="IPR011009">
    <property type="entry name" value="Kinase-like_dom_sf"/>
</dbReference>
<dbReference type="AlphaFoldDB" id="A0A2S6ZZD5"/>
<accession>A0A2S6ZZD5</accession>
<proteinExistence type="predicted"/>
<dbReference type="RefSeq" id="WP_104562564.1">
    <property type="nucleotide sequence ID" value="NZ_MDSK01000010.1"/>
</dbReference>